<dbReference type="GO" id="GO:0016787">
    <property type="term" value="F:hydrolase activity"/>
    <property type="evidence" value="ECO:0007669"/>
    <property type="project" value="UniProtKB-KW"/>
</dbReference>
<dbReference type="EMBL" id="GGEC01049890">
    <property type="protein sequence ID" value="MBX30374.1"/>
    <property type="molecule type" value="Transcribed_RNA"/>
</dbReference>
<dbReference type="AlphaFoldDB" id="A0A2P2MJI7"/>
<accession>A0A2P2MJI7</accession>
<evidence type="ECO:0000313" key="1">
    <source>
        <dbReference type="EMBL" id="MBX30374.1"/>
    </source>
</evidence>
<reference evidence="1" key="1">
    <citation type="submission" date="2018-02" db="EMBL/GenBank/DDBJ databases">
        <title>Rhizophora mucronata_Transcriptome.</title>
        <authorList>
            <person name="Meera S.P."/>
            <person name="Sreeshan A."/>
            <person name="Augustine A."/>
        </authorList>
    </citation>
    <scope>NUCLEOTIDE SEQUENCE</scope>
    <source>
        <tissue evidence="1">Leaf</tissue>
    </source>
</reference>
<proteinExistence type="predicted"/>
<organism evidence="1">
    <name type="scientific">Rhizophora mucronata</name>
    <name type="common">Asiatic mangrove</name>
    <dbReference type="NCBI Taxonomy" id="61149"/>
    <lineage>
        <taxon>Eukaryota</taxon>
        <taxon>Viridiplantae</taxon>
        <taxon>Streptophyta</taxon>
        <taxon>Embryophyta</taxon>
        <taxon>Tracheophyta</taxon>
        <taxon>Spermatophyta</taxon>
        <taxon>Magnoliopsida</taxon>
        <taxon>eudicotyledons</taxon>
        <taxon>Gunneridae</taxon>
        <taxon>Pentapetalae</taxon>
        <taxon>rosids</taxon>
        <taxon>fabids</taxon>
        <taxon>Malpighiales</taxon>
        <taxon>Rhizophoraceae</taxon>
        <taxon>Rhizophora</taxon>
    </lineage>
</organism>
<protein>
    <submittedName>
        <fullName evidence="1">Fatty acid amide hydrolase</fullName>
    </submittedName>
</protein>
<name>A0A2P2MJI7_RHIMU</name>
<keyword evidence="1" id="KW-0378">Hydrolase</keyword>
<sequence length="34" mass="3934">MIIIKFIANQDSIYRSTINPVNLKSLRTQLLESL</sequence>